<evidence type="ECO:0000313" key="2">
    <source>
        <dbReference type="Proteomes" id="UP000290540"/>
    </source>
</evidence>
<accession>A0A4Q2UY74</accession>
<proteinExistence type="predicted"/>
<reference evidence="1 2" key="1">
    <citation type="submission" date="2016-12" db="EMBL/GenBank/DDBJ databases">
        <title>Draft genome sequence of Fusarium oxysporum causing rot on Narcissus.</title>
        <authorList>
            <person name="Armitage A.D."/>
            <person name="Taylor A."/>
            <person name="Clarkson J.P."/>
            <person name="Harrison R.J."/>
            <person name="Jackson A.C."/>
        </authorList>
    </citation>
    <scope>NUCLEOTIDE SEQUENCE [LARGE SCALE GENOMIC DNA]</scope>
    <source>
        <strain evidence="1 2">N139</strain>
    </source>
</reference>
<comment type="caution">
    <text evidence="1">The sequence shown here is derived from an EMBL/GenBank/DDBJ whole genome shotgun (WGS) entry which is preliminary data.</text>
</comment>
<dbReference type="Proteomes" id="UP000290540">
    <property type="component" value="Unassembled WGS sequence"/>
</dbReference>
<evidence type="ECO:0000313" key="1">
    <source>
        <dbReference type="EMBL" id="RYC79022.1"/>
    </source>
</evidence>
<organism evidence="1 2">
    <name type="scientific">Fusarium oxysporum f. sp. narcissi</name>
    <dbReference type="NCBI Taxonomy" id="451672"/>
    <lineage>
        <taxon>Eukaryota</taxon>
        <taxon>Fungi</taxon>
        <taxon>Dikarya</taxon>
        <taxon>Ascomycota</taxon>
        <taxon>Pezizomycotina</taxon>
        <taxon>Sordariomycetes</taxon>
        <taxon>Hypocreomycetidae</taxon>
        <taxon>Hypocreales</taxon>
        <taxon>Nectriaceae</taxon>
        <taxon>Fusarium</taxon>
        <taxon>Fusarium oxysporum species complex</taxon>
    </lineage>
</organism>
<gene>
    <name evidence="1" type="ORF">BFJ63_vAg18103</name>
</gene>
<name>A0A4Q2UY74_FUSOX</name>
<dbReference type="AlphaFoldDB" id="A0A4Q2UY74"/>
<dbReference type="EMBL" id="MQTW01000811">
    <property type="protein sequence ID" value="RYC79022.1"/>
    <property type="molecule type" value="Genomic_DNA"/>
</dbReference>
<protein>
    <submittedName>
        <fullName evidence="1">Uncharacterized protein</fullName>
    </submittedName>
</protein>
<sequence length="104" mass="12546">MHESWVSGRFWLDYTSRKSWAFDTIFWKYVDERFFGPWDRHVPQAKLWTTRIRLLEKGGIETMDLFVQRKMDEIKERVLVGWDPIEAKKHLNDALGVNNGFENK</sequence>